<dbReference type="EMBL" id="CAKKNE010000001">
    <property type="protein sequence ID" value="CAH0366511.1"/>
    <property type="molecule type" value="Genomic_DNA"/>
</dbReference>
<evidence type="ECO:0000313" key="3">
    <source>
        <dbReference type="Proteomes" id="UP000789595"/>
    </source>
</evidence>
<gene>
    <name evidence="2" type="ORF">PECAL_1P30070</name>
</gene>
<evidence type="ECO:0000256" key="1">
    <source>
        <dbReference type="SAM" id="MobiDB-lite"/>
    </source>
</evidence>
<comment type="caution">
    <text evidence="2">The sequence shown here is derived from an EMBL/GenBank/DDBJ whole genome shotgun (WGS) entry which is preliminary data.</text>
</comment>
<keyword evidence="3" id="KW-1185">Reference proteome</keyword>
<feature type="region of interest" description="Disordered" evidence="1">
    <location>
        <begin position="14"/>
        <end position="64"/>
    </location>
</feature>
<accession>A0A8J2SFB1</accession>
<dbReference type="Proteomes" id="UP000789595">
    <property type="component" value="Unassembled WGS sequence"/>
</dbReference>
<reference evidence="2" key="1">
    <citation type="submission" date="2021-11" db="EMBL/GenBank/DDBJ databases">
        <authorList>
            <consortium name="Genoscope - CEA"/>
            <person name="William W."/>
        </authorList>
    </citation>
    <scope>NUCLEOTIDE SEQUENCE</scope>
</reference>
<sequence>MMECFGISCFEEPQEEEELVAAPNEPKKKSPPPKKLRKKRSVKFAAPSEKSSKKLIPAPPPSPRPVCSLPAPTDVVWGPLVDMMPLTPDKELAFFELLHSHPSQKLLEPSSTDGSTVMMFAAEYHAHLAGKMIFVHCQRYGQRYELLTLRNNAGKNAACYVHELDPELPVMKLFEEEMRKNGVDRDSEHARILVPKKKKKSLGVKRAMGLKKDKPDPRAGRPGLVAQQSVRFQNMNVRS</sequence>
<protein>
    <submittedName>
        <fullName evidence="2">Uncharacterized protein</fullName>
    </submittedName>
</protein>
<proteinExistence type="predicted"/>
<feature type="compositionally biased region" description="Basic residues" evidence="1">
    <location>
        <begin position="29"/>
        <end position="42"/>
    </location>
</feature>
<feature type="compositionally biased region" description="Polar residues" evidence="1">
    <location>
        <begin position="226"/>
        <end position="239"/>
    </location>
</feature>
<feature type="compositionally biased region" description="Basic and acidic residues" evidence="1">
    <location>
        <begin position="210"/>
        <end position="219"/>
    </location>
</feature>
<name>A0A8J2SFB1_9STRA</name>
<evidence type="ECO:0000313" key="2">
    <source>
        <dbReference type="EMBL" id="CAH0366511.1"/>
    </source>
</evidence>
<organism evidence="2 3">
    <name type="scientific">Pelagomonas calceolata</name>
    <dbReference type="NCBI Taxonomy" id="35677"/>
    <lineage>
        <taxon>Eukaryota</taxon>
        <taxon>Sar</taxon>
        <taxon>Stramenopiles</taxon>
        <taxon>Ochrophyta</taxon>
        <taxon>Pelagophyceae</taxon>
        <taxon>Pelagomonadales</taxon>
        <taxon>Pelagomonadaceae</taxon>
        <taxon>Pelagomonas</taxon>
    </lineage>
</organism>
<dbReference type="AlphaFoldDB" id="A0A8J2SFB1"/>
<feature type="region of interest" description="Disordered" evidence="1">
    <location>
        <begin position="198"/>
        <end position="239"/>
    </location>
</feature>